<dbReference type="PRINTS" id="PR01576">
    <property type="entry name" value="PDEFORMYLASE"/>
</dbReference>
<keyword evidence="2" id="KW-0408">Iron</keyword>
<dbReference type="Proteomes" id="UP001157733">
    <property type="component" value="Chromosome"/>
</dbReference>
<gene>
    <name evidence="2 3" type="primary">def</name>
    <name evidence="3" type="ORF">NSPWAT_0788</name>
</gene>
<dbReference type="EMBL" id="OX336137">
    <property type="protein sequence ID" value="CAI2717647.1"/>
    <property type="molecule type" value="Genomic_DNA"/>
</dbReference>
<dbReference type="PANTHER" id="PTHR10458">
    <property type="entry name" value="PEPTIDE DEFORMYLASE"/>
    <property type="match status" value="1"/>
</dbReference>
<evidence type="ECO:0000256" key="1">
    <source>
        <dbReference type="ARBA" id="ARBA00010759"/>
    </source>
</evidence>
<organism evidence="3 4">
    <name type="scientific">Nitrospina watsonii</name>
    <dbReference type="NCBI Taxonomy" id="1323948"/>
    <lineage>
        <taxon>Bacteria</taxon>
        <taxon>Pseudomonadati</taxon>
        <taxon>Nitrospinota/Tectimicrobiota group</taxon>
        <taxon>Nitrospinota</taxon>
        <taxon>Nitrospinia</taxon>
        <taxon>Nitrospinales</taxon>
        <taxon>Nitrospinaceae</taxon>
        <taxon>Nitrospina</taxon>
    </lineage>
</organism>
<dbReference type="SUPFAM" id="SSF56420">
    <property type="entry name" value="Peptide deformylase"/>
    <property type="match status" value="1"/>
</dbReference>
<dbReference type="InterPro" id="IPR036821">
    <property type="entry name" value="Peptide_deformylase_sf"/>
</dbReference>
<feature type="binding site" evidence="2">
    <location>
        <position position="105"/>
    </location>
    <ligand>
        <name>Fe cation</name>
        <dbReference type="ChEBI" id="CHEBI:24875"/>
    </ligand>
</feature>
<dbReference type="Pfam" id="PF01327">
    <property type="entry name" value="Pep_deformylase"/>
    <property type="match status" value="1"/>
</dbReference>
<comment type="function">
    <text evidence="2">Removes the formyl group from the N-terminal Met of newly synthesized proteins. Requires at least a dipeptide for an efficient rate of reaction. N-terminal L-methionine is a prerequisite for activity but the enzyme has broad specificity at other positions.</text>
</comment>
<feature type="binding site" evidence="2">
    <location>
        <position position="147"/>
    </location>
    <ligand>
        <name>Fe cation</name>
        <dbReference type="ChEBI" id="CHEBI:24875"/>
    </ligand>
</feature>
<dbReference type="NCBIfam" id="TIGR00079">
    <property type="entry name" value="pept_deformyl"/>
    <property type="match status" value="1"/>
</dbReference>
<dbReference type="InterPro" id="IPR023635">
    <property type="entry name" value="Peptide_deformylase"/>
</dbReference>
<dbReference type="EC" id="3.5.1.88" evidence="2"/>
<comment type="similarity">
    <text evidence="1 2">Belongs to the polypeptide deformylase family.</text>
</comment>
<dbReference type="Gene3D" id="3.90.45.10">
    <property type="entry name" value="Peptide deformylase"/>
    <property type="match status" value="1"/>
</dbReference>
<feature type="binding site" evidence="2">
    <location>
        <position position="151"/>
    </location>
    <ligand>
        <name>Fe cation</name>
        <dbReference type="ChEBI" id="CHEBI:24875"/>
    </ligand>
</feature>
<keyword evidence="4" id="KW-1185">Reference proteome</keyword>
<dbReference type="HAMAP" id="MF_00163">
    <property type="entry name" value="Pep_deformylase"/>
    <property type="match status" value="1"/>
</dbReference>
<dbReference type="RefSeq" id="WP_282010571.1">
    <property type="nucleotide sequence ID" value="NZ_OX336137.1"/>
</dbReference>
<name>A0ABM9HBP3_9BACT</name>
<dbReference type="PIRSF" id="PIRSF004749">
    <property type="entry name" value="Pep_def"/>
    <property type="match status" value="1"/>
</dbReference>
<protein>
    <recommendedName>
        <fullName evidence="2">Peptide deformylase</fullName>
        <shortName evidence="2">PDF</shortName>
        <ecNumber evidence="2">3.5.1.88</ecNumber>
    </recommendedName>
    <alternativeName>
        <fullName evidence="2">Polypeptide deformylase</fullName>
    </alternativeName>
</protein>
<comment type="catalytic activity">
    <reaction evidence="2">
        <text>N-terminal N-formyl-L-methionyl-[peptide] + H2O = N-terminal L-methionyl-[peptide] + formate</text>
        <dbReference type="Rhea" id="RHEA:24420"/>
        <dbReference type="Rhea" id="RHEA-COMP:10639"/>
        <dbReference type="Rhea" id="RHEA-COMP:10640"/>
        <dbReference type="ChEBI" id="CHEBI:15377"/>
        <dbReference type="ChEBI" id="CHEBI:15740"/>
        <dbReference type="ChEBI" id="CHEBI:49298"/>
        <dbReference type="ChEBI" id="CHEBI:64731"/>
        <dbReference type="EC" id="3.5.1.88"/>
    </reaction>
</comment>
<sequence length="189" mass="20879">MAVLSIAHLGHPVLRRIADPVDLDALTAPGDNALQSFIDDMIDTMHAEGGVGIAAPQVQRSLQIMVVEYQGNERYPDGSEIPLTVYVNPVITRTSDDLVPFWEGCLSVKDLRGLVERPSACTMEAYTRQGEKVVVEASGFLAVVLQHEIDHLLGKVFLDRMTDLTKLAYEKEFVTYWAPQPEEAATENP</sequence>
<reference evidence="3 4" key="1">
    <citation type="submission" date="2022-09" db="EMBL/GenBank/DDBJ databases">
        <authorList>
            <person name="Kop L."/>
        </authorList>
    </citation>
    <scope>NUCLEOTIDE SEQUENCE [LARGE SCALE GENOMIC DNA]</scope>
    <source>
        <strain evidence="3 4">347</strain>
    </source>
</reference>
<keyword evidence="2" id="KW-0479">Metal-binding</keyword>
<evidence type="ECO:0000256" key="2">
    <source>
        <dbReference type="HAMAP-Rule" id="MF_00163"/>
    </source>
</evidence>
<dbReference type="NCBIfam" id="NF001159">
    <property type="entry name" value="PRK00150.1-3"/>
    <property type="match status" value="1"/>
</dbReference>
<keyword evidence="2 3" id="KW-0378">Hydrolase</keyword>
<accession>A0ABM9HBP3</accession>
<comment type="cofactor">
    <cofactor evidence="2">
        <name>Fe(2+)</name>
        <dbReference type="ChEBI" id="CHEBI:29033"/>
    </cofactor>
    <text evidence="2">Binds 1 Fe(2+) ion.</text>
</comment>
<dbReference type="PANTHER" id="PTHR10458:SF22">
    <property type="entry name" value="PEPTIDE DEFORMYLASE"/>
    <property type="match status" value="1"/>
</dbReference>
<dbReference type="GO" id="GO:0042586">
    <property type="term" value="F:peptide deformylase activity"/>
    <property type="evidence" value="ECO:0007669"/>
    <property type="project" value="UniProtKB-EC"/>
</dbReference>
<evidence type="ECO:0000313" key="3">
    <source>
        <dbReference type="EMBL" id="CAI2717647.1"/>
    </source>
</evidence>
<evidence type="ECO:0000313" key="4">
    <source>
        <dbReference type="Proteomes" id="UP001157733"/>
    </source>
</evidence>
<dbReference type="CDD" id="cd00487">
    <property type="entry name" value="Pep_deformylase"/>
    <property type="match status" value="1"/>
</dbReference>
<keyword evidence="2" id="KW-0648">Protein biosynthesis</keyword>
<proteinExistence type="inferred from homology"/>
<feature type="active site" evidence="2">
    <location>
        <position position="148"/>
    </location>
</feature>